<comment type="caution">
    <text evidence="3">The sequence shown here is derived from an EMBL/GenBank/DDBJ whole genome shotgun (WGS) entry which is preliminary data.</text>
</comment>
<gene>
    <name evidence="3" type="ORF">EOE67_11095</name>
</gene>
<sequence length="343" mass="39036">MKISTISIDLAKSVFQLMMFDEQHKVQQERRLSRAAFHQFIKNHPPCKVVMEACYSAHYWGRELQQLGYHVQLIPAQHVTPFVRGNKNDRNDSLAIFEASQRPFIRPVPVKTEYQQETLMLHSIRERLTKQRIELSNQTRGLLTDFGLVFNKGHKAFFEGLTLLLDTELSATKRFVIQQSLDDYKHLREQQAQIETQLKHFISESSAAQILLSLPGVGPIIASAVAASVDKAQAFKSAKDFAVWLGLTPKQSASGNRSMMGGISKRGDSYLRKQIIHGARTLLRRAEHKPDALNQWITNLRCRKHVNCVVVAIAHRLARLMWVLLSRNSLYQAQPAQAVCTKC</sequence>
<dbReference type="InterPro" id="IPR047650">
    <property type="entry name" value="Transpos_IS110"/>
</dbReference>
<feature type="domain" description="Transposase IS110-like N-terminal" evidence="1">
    <location>
        <begin position="8"/>
        <end position="145"/>
    </location>
</feature>
<dbReference type="PANTHER" id="PTHR33055:SF3">
    <property type="entry name" value="PUTATIVE TRANSPOSASE FOR IS117-RELATED"/>
    <property type="match status" value="1"/>
</dbReference>
<evidence type="ECO:0000313" key="3">
    <source>
        <dbReference type="EMBL" id="RVU37137.1"/>
    </source>
</evidence>
<evidence type="ECO:0000313" key="4">
    <source>
        <dbReference type="Proteomes" id="UP000283077"/>
    </source>
</evidence>
<accession>A0A437QRM8</accession>
<dbReference type="Proteomes" id="UP000283077">
    <property type="component" value="Unassembled WGS sequence"/>
</dbReference>
<name>A0A437QRM8_9GAMM</name>
<reference evidence="3 4" key="1">
    <citation type="submission" date="2019-01" db="EMBL/GenBank/DDBJ databases">
        <authorList>
            <person name="Chen W.-M."/>
        </authorList>
    </citation>
    <scope>NUCLEOTIDE SEQUENCE [LARGE SCALE GENOMIC DNA]</scope>
    <source>
        <strain evidence="3 4">KYPC3</strain>
    </source>
</reference>
<evidence type="ECO:0000259" key="2">
    <source>
        <dbReference type="Pfam" id="PF02371"/>
    </source>
</evidence>
<dbReference type="Pfam" id="PF01548">
    <property type="entry name" value="DEDD_Tnp_IS110"/>
    <property type="match status" value="1"/>
</dbReference>
<dbReference type="Pfam" id="PF02371">
    <property type="entry name" value="Transposase_20"/>
    <property type="match status" value="1"/>
</dbReference>
<dbReference type="GO" id="GO:0004803">
    <property type="term" value="F:transposase activity"/>
    <property type="evidence" value="ECO:0007669"/>
    <property type="project" value="InterPro"/>
</dbReference>
<dbReference type="RefSeq" id="WP_127699153.1">
    <property type="nucleotide sequence ID" value="NZ_SACS01000011.1"/>
</dbReference>
<feature type="domain" description="Transposase IS116/IS110/IS902 C-terminal" evidence="2">
    <location>
        <begin position="208"/>
        <end position="286"/>
    </location>
</feature>
<dbReference type="InterPro" id="IPR003346">
    <property type="entry name" value="Transposase_20"/>
</dbReference>
<dbReference type="NCBIfam" id="NF033542">
    <property type="entry name" value="transpos_IS110"/>
    <property type="match status" value="1"/>
</dbReference>
<dbReference type="InterPro" id="IPR002525">
    <property type="entry name" value="Transp_IS110-like_N"/>
</dbReference>
<dbReference type="GO" id="GO:0006313">
    <property type="term" value="P:DNA transposition"/>
    <property type="evidence" value="ECO:0007669"/>
    <property type="project" value="InterPro"/>
</dbReference>
<proteinExistence type="predicted"/>
<dbReference type="GO" id="GO:0003677">
    <property type="term" value="F:DNA binding"/>
    <property type="evidence" value="ECO:0007669"/>
    <property type="project" value="InterPro"/>
</dbReference>
<protein>
    <submittedName>
        <fullName evidence="3">IS110 family transposase</fullName>
    </submittedName>
</protein>
<dbReference type="EMBL" id="SACS01000011">
    <property type="protein sequence ID" value="RVU37137.1"/>
    <property type="molecule type" value="Genomic_DNA"/>
</dbReference>
<evidence type="ECO:0000259" key="1">
    <source>
        <dbReference type="Pfam" id="PF01548"/>
    </source>
</evidence>
<dbReference type="AlphaFoldDB" id="A0A437QRM8"/>
<dbReference type="OrthoDB" id="5289737at2"/>
<organism evidence="3 4">
    <name type="scientific">Rheinheimera riviphila</name>
    <dbReference type="NCBI Taxonomy" id="1834037"/>
    <lineage>
        <taxon>Bacteria</taxon>
        <taxon>Pseudomonadati</taxon>
        <taxon>Pseudomonadota</taxon>
        <taxon>Gammaproteobacteria</taxon>
        <taxon>Chromatiales</taxon>
        <taxon>Chromatiaceae</taxon>
        <taxon>Rheinheimera</taxon>
    </lineage>
</organism>
<keyword evidence="4" id="KW-1185">Reference proteome</keyword>
<dbReference type="PANTHER" id="PTHR33055">
    <property type="entry name" value="TRANSPOSASE FOR INSERTION SEQUENCE ELEMENT IS1111A"/>
    <property type="match status" value="1"/>
</dbReference>